<keyword evidence="19" id="KW-1185">Reference proteome</keyword>
<dbReference type="GO" id="GO:0046100">
    <property type="term" value="P:hypoxanthine metabolic process"/>
    <property type="evidence" value="ECO:0007669"/>
    <property type="project" value="TreeGrafter"/>
</dbReference>
<dbReference type="GO" id="GO:0005829">
    <property type="term" value="C:cytosol"/>
    <property type="evidence" value="ECO:0007669"/>
    <property type="project" value="TreeGrafter"/>
</dbReference>
<dbReference type="Gene3D" id="3.40.50.2020">
    <property type="match status" value="1"/>
</dbReference>
<comment type="catalytic activity">
    <reaction evidence="14">
        <text>GMP + diphosphate = guanine + 5-phospho-alpha-D-ribose 1-diphosphate</text>
        <dbReference type="Rhea" id="RHEA:25424"/>
        <dbReference type="ChEBI" id="CHEBI:16235"/>
        <dbReference type="ChEBI" id="CHEBI:33019"/>
        <dbReference type="ChEBI" id="CHEBI:58017"/>
        <dbReference type="ChEBI" id="CHEBI:58115"/>
        <dbReference type="EC" id="2.4.2.8"/>
    </reaction>
    <physiologicalReaction direction="right-to-left" evidence="14">
        <dbReference type="Rhea" id="RHEA:25426"/>
    </physiologicalReaction>
</comment>
<dbReference type="GO" id="GO:0000166">
    <property type="term" value="F:nucleotide binding"/>
    <property type="evidence" value="ECO:0007669"/>
    <property type="project" value="UniProtKB-KW"/>
</dbReference>
<dbReference type="Pfam" id="PF00156">
    <property type="entry name" value="Pribosyltran"/>
    <property type="match status" value="1"/>
</dbReference>
<feature type="domain" description="Phosphoribosyltransferase" evidence="17">
    <location>
        <begin position="15"/>
        <end position="161"/>
    </location>
</feature>
<keyword evidence="12 16" id="KW-0547">Nucleotide-binding</keyword>
<comment type="catalytic activity">
    <reaction evidence="15">
        <text>IMP + diphosphate = hypoxanthine + 5-phospho-alpha-D-ribose 1-diphosphate</text>
        <dbReference type="Rhea" id="RHEA:17973"/>
        <dbReference type="ChEBI" id="CHEBI:17368"/>
        <dbReference type="ChEBI" id="CHEBI:33019"/>
        <dbReference type="ChEBI" id="CHEBI:58017"/>
        <dbReference type="ChEBI" id="CHEBI:58053"/>
        <dbReference type="EC" id="2.4.2.8"/>
    </reaction>
    <physiologicalReaction direction="right-to-left" evidence="15">
        <dbReference type="Rhea" id="RHEA:17975"/>
    </physiologicalReaction>
</comment>
<dbReference type="NCBIfam" id="TIGR01203">
    <property type="entry name" value="HGPRTase"/>
    <property type="match status" value="1"/>
</dbReference>
<dbReference type="CDD" id="cd06223">
    <property type="entry name" value="PRTases_typeI"/>
    <property type="match status" value="1"/>
</dbReference>
<comment type="function">
    <text evidence="2">Purine salvage pathway enzyme that catalyzes the transfer of the ribosyl-5-phosphate group from 5-phospho-alpha-D-ribose 1-diphosphate (PRPP) to the N9 position of the 6-oxopurines hypoxanthine and guanine to form the corresponding ribonucleotides IMP (inosine 5'-monophosphate) and GMP (guanosine 5'-monophosphate), with the release of PPi.</text>
</comment>
<comment type="pathway">
    <text evidence="4 16">Purine metabolism; IMP biosynthesis via salvage pathway; IMP from hypoxanthine: step 1/1.</text>
</comment>
<evidence type="ECO:0000256" key="9">
    <source>
        <dbReference type="ARBA" id="ARBA00022679"/>
    </source>
</evidence>
<dbReference type="EC" id="2.4.2.8" evidence="16"/>
<evidence type="ECO:0000256" key="2">
    <source>
        <dbReference type="ARBA" id="ARBA00002049"/>
    </source>
</evidence>
<evidence type="ECO:0000256" key="10">
    <source>
        <dbReference type="ARBA" id="ARBA00022723"/>
    </source>
</evidence>
<evidence type="ECO:0000256" key="6">
    <source>
        <dbReference type="ARBA" id="ARBA00008391"/>
    </source>
</evidence>
<comment type="subcellular location">
    <subcellularLocation>
        <location evidence="3 16">Cytoplasm</location>
    </subcellularLocation>
</comment>
<dbReference type="InterPro" id="IPR050408">
    <property type="entry name" value="HGPRT"/>
</dbReference>
<evidence type="ECO:0000256" key="4">
    <source>
        <dbReference type="ARBA" id="ARBA00004669"/>
    </source>
</evidence>
<dbReference type="AlphaFoldDB" id="A0A1M5Q7W7"/>
<proteinExistence type="inferred from homology"/>
<evidence type="ECO:0000256" key="11">
    <source>
        <dbReference type="ARBA" id="ARBA00022726"/>
    </source>
</evidence>
<evidence type="ECO:0000313" key="18">
    <source>
        <dbReference type="EMBL" id="SHH10092.1"/>
    </source>
</evidence>
<organism evidence="18 19">
    <name type="scientific">Asaccharospora irregularis DSM 2635</name>
    <dbReference type="NCBI Taxonomy" id="1121321"/>
    <lineage>
        <taxon>Bacteria</taxon>
        <taxon>Bacillati</taxon>
        <taxon>Bacillota</taxon>
        <taxon>Clostridia</taxon>
        <taxon>Peptostreptococcales</taxon>
        <taxon>Peptostreptococcaceae</taxon>
        <taxon>Asaccharospora</taxon>
    </lineage>
</organism>
<keyword evidence="9 16" id="KW-0808">Transferase</keyword>
<evidence type="ECO:0000256" key="12">
    <source>
        <dbReference type="ARBA" id="ARBA00022741"/>
    </source>
</evidence>
<dbReference type="Proteomes" id="UP000243255">
    <property type="component" value="Unassembled WGS sequence"/>
</dbReference>
<gene>
    <name evidence="18" type="ORF">SAMN04488530_1198</name>
</gene>
<evidence type="ECO:0000256" key="5">
    <source>
        <dbReference type="ARBA" id="ARBA00004676"/>
    </source>
</evidence>
<sequence>MDIESKKWEVLCSEEQIAERLKELGEQITEDYKDKKLMVVSLLKGSFIFCADLVRTIKVPVKIEFMTTSSYGHGENSSGKINVLSDINADLEGYDVLIVDDITDTALTMNHVMNHLKAKNPASIKCCVLLDKPSRRKVELVPDYCGFTIEDKFVVGYGLNFGDYYRNIPYVFNVTDEDR</sequence>
<dbReference type="STRING" id="1121321.SAMN04488530_1198"/>
<comment type="similarity">
    <text evidence="6 16">Belongs to the purine/pyrimidine phosphoribosyltransferase family.</text>
</comment>
<protein>
    <recommendedName>
        <fullName evidence="16">Hypoxanthine phosphoribosyltransferase</fullName>
        <ecNumber evidence="16">2.4.2.8</ecNumber>
    </recommendedName>
</protein>
<keyword evidence="8 16" id="KW-0328">Glycosyltransferase</keyword>
<keyword evidence="13 16" id="KW-0460">Magnesium</keyword>
<dbReference type="UniPathway" id="UPA00591">
    <property type="reaction ID" value="UER00648"/>
</dbReference>
<evidence type="ECO:0000259" key="17">
    <source>
        <dbReference type="Pfam" id="PF00156"/>
    </source>
</evidence>
<dbReference type="OrthoDB" id="9802824at2"/>
<dbReference type="SUPFAM" id="SSF53271">
    <property type="entry name" value="PRTase-like"/>
    <property type="match status" value="1"/>
</dbReference>
<accession>A0A1M5Q7W7</accession>
<dbReference type="GO" id="GO:0006166">
    <property type="term" value="P:purine ribonucleoside salvage"/>
    <property type="evidence" value="ECO:0007669"/>
    <property type="project" value="UniProtKB-KW"/>
</dbReference>
<evidence type="ECO:0000256" key="1">
    <source>
        <dbReference type="ARBA" id="ARBA00001946"/>
    </source>
</evidence>
<evidence type="ECO:0000256" key="14">
    <source>
        <dbReference type="ARBA" id="ARBA00048811"/>
    </source>
</evidence>
<evidence type="ECO:0000313" key="19">
    <source>
        <dbReference type="Proteomes" id="UP000243255"/>
    </source>
</evidence>
<comment type="pathway">
    <text evidence="5">Purine metabolism; GMP biosynthesis via salvage pathway; GMP from guanine: step 1/1.</text>
</comment>
<dbReference type="PANTHER" id="PTHR43340">
    <property type="entry name" value="HYPOXANTHINE-GUANINE PHOSPHORIBOSYLTRANSFERASE"/>
    <property type="match status" value="1"/>
</dbReference>
<evidence type="ECO:0000256" key="16">
    <source>
        <dbReference type="RuleBase" id="RU364099"/>
    </source>
</evidence>
<dbReference type="EMBL" id="FQWX01000019">
    <property type="protein sequence ID" value="SHH10092.1"/>
    <property type="molecule type" value="Genomic_DNA"/>
</dbReference>
<dbReference type="RefSeq" id="WP_073126396.1">
    <property type="nucleotide sequence ID" value="NZ_BAABCH010000093.1"/>
</dbReference>
<evidence type="ECO:0000256" key="15">
    <source>
        <dbReference type="ARBA" id="ARBA00049402"/>
    </source>
</evidence>
<evidence type="ECO:0000256" key="8">
    <source>
        <dbReference type="ARBA" id="ARBA00022676"/>
    </source>
</evidence>
<evidence type="ECO:0000256" key="13">
    <source>
        <dbReference type="ARBA" id="ARBA00022842"/>
    </source>
</evidence>
<reference evidence="19" key="1">
    <citation type="submission" date="2016-11" db="EMBL/GenBank/DDBJ databases">
        <authorList>
            <person name="Varghese N."/>
            <person name="Submissions S."/>
        </authorList>
    </citation>
    <scope>NUCLEOTIDE SEQUENCE [LARGE SCALE GENOMIC DNA]</scope>
    <source>
        <strain evidence="19">DSM 2635</strain>
    </source>
</reference>
<dbReference type="GO" id="GO:0004422">
    <property type="term" value="F:hypoxanthine phosphoribosyltransferase activity"/>
    <property type="evidence" value="ECO:0007669"/>
    <property type="project" value="InterPro"/>
</dbReference>
<dbReference type="FunFam" id="3.40.50.2020:FF:000006">
    <property type="entry name" value="Hypoxanthine phosphoribosyltransferase"/>
    <property type="match status" value="1"/>
</dbReference>
<dbReference type="InterPro" id="IPR029057">
    <property type="entry name" value="PRTase-like"/>
</dbReference>
<keyword evidence="11 16" id="KW-0660">Purine salvage</keyword>
<dbReference type="GO" id="GO:0032263">
    <property type="term" value="P:GMP salvage"/>
    <property type="evidence" value="ECO:0007669"/>
    <property type="project" value="TreeGrafter"/>
</dbReference>
<evidence type="ECO:0000256" key="3">
    <source>
        <dbReference type="ARBA" id="ARBA00004496"/>
    </source>
</evidence>
<dbReference type="PANTHER" id="PTHR43340:SF1">
    <property type="entry name" value="HYPOXANTHINE PHOSPHORIBOSYLTRANSFERASE"/>
    <property type="match status" value="1"/>
</dbReference>
<dbReference type="GO" id="GO:0000287">
    <property type="term" value="F:magnesium ion binding"/>
    <property type="evidence" value="ECO:0007669"/>
    <property type="project" value="TreeGrafter"/>
</dbReference>
<name>A0A1M5Q7W7_9FIRM</name>
<keyword evidence="7 16" id="KW-0963">Cytoplasm</keyword>
<dbReference type="InterPro" id="IPR005904">
    <property type="entry name" value="Hxn_phspho_trans"/>
</dbReference>
<keyword evidence="10 16" id="KW-0479">Metal-binding</keyword>
<dbReference type="GO" id="GO:0032264">
    <property type="term" value="P:IMP salvage"/>
    <property type="evidence" value="ECO:0007669"/>
    <property type="project" value="UniProtKB-UniPathway"/>
</dbReference>
<evidence type="ECO:0000256" key="7">
    <source>
        <dbReference type="ARBA" id="ARBA00022490"/>
    </source>
</evidence>
<dbReference type="GO" id="GO:0052657">
    <property type="term" value="F:guanine phosphoribosyltransferase activity"/>
    <property type="evidence" value="ECO:0007669"/>
    <property type="project" value="UniProtKB-ARBA"/>
</dbReference>
<comment type="cofactor">
    <cofactor evidence="1 16">
        <name>Mg(2+)</name>
        <dbReference type="ChEBI" id="CHEBI:18420"/>
    </cofactor>
</comment>
<dbReference type="GO" id="GO:0006178">
    <property type="term" value="P:guanine salvage"/>
    <property type="evidence" value="ECO:0007669"/>
    <property type="project" value="TreeGrafter"/>
</dbReference>
<dbReference type="InterPro" id="IPR000836">
    <property type="entry name" value="PRTase_dom"/>
</dbReference>